<dbReference type="SUPFAM" id="SSF48208">
    <property type="entry name" value="Six-hairpin glycosidases"/>
    <property type="match status" value="1"/>
</dbReference>
<dbReference type="KEGG" id="alus:STSP2_02302"/>
<proteinExistence type="predicted"/>
<dbReference type="STRING" id="1936003.STSP2_02302"/>
<feature type="signal peptide" evidence="1">
    <location>
        <begin position="1"/>
        <end position="25"/>
    </location>
</feature>
<evidence type="ECO:0000313" key="2">
    <source>
        <dbReference type="EMBL" id="AQT69115.1"/>
    </source>
</evidence>
<dbReference type="Gene3D" id="1.50.10.20">
    <property type="match status" value="1"/>
</dbReference>
<dbReference type="PANTHER" id="PTHR47791">
    <property type="entry name" value="MEIOTICALLY UP-REGULATED GENE 191 PROTEIN"/>
    <property type="match status" value="1"/>
</dbReference>
<dbReference type="AlphaFoldDB" id="A0A1U9NMQ7"/>
<dbReference type="GO" id="GO:0005975">
    <property type="term" value="P:carbohydrate metabolic process"/>
    <property type="evidence" value="ECO:0007669"/>
    <property type="project" value="InterPro"/>
</dbReference>
<keyword evidence="2" id="KW-0378">Hydrolase</keyword>
<evidence type="ECO:0000313" key="3">
    <source>
        <dbReference type="Proteomes" id="UP000189674"/>
    </source>
</evidence>
<keyword evidence="3" id="KW-1185">Reference proteome</keyword>
<dbReference type="EMBL" id="CP019791">
    <property type="protein sequence ID" value="AQT69115.1"/>
    <property type="molecule type" value="Genomic_DNA"/>
</dbReference>
<dbReference type="InterPro" id="IPR005198">
    <property type="entry name" value="Glyco_hydro_76"/>
</dbReference>
<organism evidence="2 3">
    <name type="scientific">Anaerohalosphaera lusitana</name>
    <dbReference type="NCBI Taxonomy" id="1936003"/>
    <lineage>
        <taxon>Bacteria</taxon>
        <taxon>Pseudomonadati</taxon>
        <taxon>Planctomycetota</taxon>
        <taxon>Phycisphaerae</taxon>
        <taxon>Sedimentisphaerales</taxon>
        <taxon>Anaerohalosphaeraceae</taxon>
        <taxon>Anaerohalosphaera</taxon>
    </lineage>
</organism>
<protein>
    <submittedName>
        <fullName evidence="2">Putative glycosyl hydrolase</fullName>
    </submittedName>
</protein>
<reference evidence="3" key="1">
    <citation type="submission" date="2017-02" db="EMBL/GenBank/DDBJ databases">
        <title>Comparative genomics and description of representatives of a novel lineage of planctomycetes thriving in anoxic sediments.</title>
        <authorList>
            <person name="Spring S."/>
            <person name="Bunk B."/>
            <person name="Sproer C."/>
        </authorList>
    </citation>
    <scope>NUCLEOTIDE SEQUENCE [LARGE SCALE GENOMIC DNA]</scope>
    <source>
        <strain evidence="3">ST-NAGAB-D1</strain>
    </source>
</reference>
<name>A0A1U9NMQ7_9BACT</name>
<dbReference type="InterPro" id="IPR008928">
    <property type="entry name" value="6-hairpin_glycosidase_sf"/>
</dbReference>
<dbReference type="Proteomes" id="UP000189674">
    <property type="component" value="Chromosome"/>
</dbReference>
<dbReference type="Pfam" id="PF03663">
    <property type="entry name" value="Glyco_hydro_76"/>
    <property type="match status" value="1"/>
</dbReference>
<accession>A0A1U9NMQ7</accession>
<evidence type="ECO:0000256" key="1">
    <source>
        <dbReference type="SAM" id="SignalP"/>
    </source>
</evidence>
<dbReference type="InterPro" id="IPR053169">
    <property type="entry name" value="MUG_Protein"/>
</dbReference>
<dbReference type="PROSITE" id="PS51257">
    <property type="entry name" value="PROKAR_LIPOPROTEIN"/>
    <property type="match status" value="1"/>
</dbReference>
<keyword evidence="1" id="KW-0732">Signal</keyword>
<feature type="chain" id="PRO_5012504947" evidence="1">
    <location>
        <begin position="26"/>
        <end position="373"/>
    </location>
</feature>
<dbReference type="OrthoDB" id="2505409at2"/>
<sequence length="373" mass="43037" precursor="true">MMRNCTTTIMVILIAGTTACCTAGADSKFARWGRQTLEVIERDHRIEGQSGYYEDQSREDVSFTWGNAILLLAYAEAAKVDPAYEEPLENLHKHIQAYWVVDKGIGGYDALPEPREKVDRYYDDNAWIAMAQIDAYHATGKDKYLQAARRSIQFSLSGMDTESGGIWWRETWERPRRKSKNTCSVAPTAFACLRFYEVTKEKSYLENAKDLLIWLDENLKDEDNIYFDSVRPSGRIGRRKWSYNSAMPMRCYIVLHKLTGENKYLEKAVEIAVAAHKRWFDSSTNAIKCESMFAFTLVEGWIKLSEATRNPKWKQFAENAMVYVHENVKDPVGRYSKRWDDKNTEPLNRWNLLFPAATARAYWALVAANTSCK</sequence>
<gene>
    <name evidence="2" type="ORF">STSP2_02302</name>
</gene>
<dbReference type="GO" id="GO:0016787">
    <property type="term" value="F:hydrolase activity"/>
    <property type="evidence" value="ECO:0007669"/>
    <property type="project" value="UniProtKB-KW"/>
</dbReference>
<dbReference type="PANTHER" id="PTHR47791:SF4">
    <property type="entry name" value="(PUTATIVE SECRETED PROTEIN)-RELATED"/>
    <property type="match status" value="1"/>
</dbReference>